<feature type="region of interest" description="Disordered" evidence="1">
    <location>
        <begin position="30"/>
        <end position="100"/>
    </location>
</feature>
<keyword evidence="4" id="KW-1185">Reference proteome</keyword>
<name>A0ABV1K776_9PSEU</name>
<dbReference type="Proteomes" id="UP001494902">
    <property type="component" value="Unassembled WGS sequence"/>
</dbReference>
<dbReference type="InterPro" id="IPR025711">
    <property type="entry name" value="PepSY"/>
</dbReference>
<reference evidence="3 4" key="1">
    <citation type="submission" date="2024-03" db="EMBL/GenBank/DDBJ databases">
        <title>Draft genome sequence of Pseudonocardia nematodicida JCM 31783.</title>
        <authorList>
            <person name="Butdee W."/>
            <person name="Duangmal K."/>
        </authorList>
    </citation>
    <scope>NUCLEOTIDE SEQUENCE [LARGE SCALE GENOMIC DNA]</scope>
    <source>
        <strain evidence="3 4">JCM 31783</strain>
    </source>
</reference>
<evidence type="ECO:0000313" key="3">
    <source>
        <dbReference type="EMBL" id="MEQ3550346.1"/>
    </source>
</evidence>
<comment type="caution">
    <text evidence="3">The sequence shown here is derived from an EMBL/GenBank/DDBJ whole genome shotgun (WGS) entry which is preliminary data.</text>
</comment>
<gene>
    <name evidence="3" type="ORF">WIS52_07675</name>
</gene>
<evidence type="ECO:0000259" key="2">
    <source>
        <dbReference type="Pfam" id="PF03413"/>
    </source>
</evidence>
<dbReference type="Gene3D" id="3.10.450.40">
    <property type="match status" value="1"/>
</dbReference>
<dbReference type="EMBL" id="JBEDNQ010000003">
    <property type="protein sequence ID" value="MEQ3550346.1"/>
    <property type="molecule type" value="Genomic_DNA"/>
</dbReference>
<protein>
    <submittedName>
        <fullName evidence="3">PepSY domain-containing protein</fullName>
    </submittedName>
</protein>
<evidence type="ECO:0000256" key="1">
    <source>
        <dbReference type="SAM" id="MobiDB-lite"/>
    </source>
</evidence>
<dbReference type="RefSeq" id="WP_349297442.1">
    <property type="nucleotide sequence ID" value="NZ_JBEDNQ010000003.1"/>
</dbReference>
<organism evidence="3 4">
    <name type="scientific">Pseudonocardia nematodicida</name>
    <dbReference type="NCBI Taxonomy" id="1206997"/>
    <lineage>
        <taxon>Bacteria</taxon>
        <taxon>Bacillati</taxon>
        <taxon>Actinomycetota</taxon>
        <taxon>Actinomycetes</taxon>
        <taxon>Pseudonocardiales</taxon>
        <taxon>Pseudonocardiaceae</taxon>
        <taxon>Pseudonocardia</taxon>
    </lineage>
</organism>
<evidence type="ECO:0000313" key="4">
    <source>
        <dbReference type="Proteomes" id="UP001494902"/>
    </source>
</evidence>
<feature type="compositionally biased region" description="Low complexity" evidence="1">
    <location>
        <begin position="82"/>
        <end position="95"/>
    </location>
</feature>
<proteinExistence type="predicted"/>
<accession>A0ABV1K776</accession>
<feature type="domain" description="PepSY" evidence="2">
    <location>
        <begin position="99"/>
        <end position="156"/>
    </location>
</feature>
<sequence>MIRTPLTVAAVAATGLLLVGGGTALAVGAGGPGSPEVPHGPVTVASAQAGPSAGDDPAQLVPPELPAVTDAGSDDTGSDHTGAAAAPAPAAPAGPTVDRARAERIALDAAGGGRVTEIEFERADDDDRDHWEIEVRNGPVEHDLEIDAATGAILDHDTEHDD</sequence>
<dbReference type="Pfam" id="PF03413">
    <property type="entry name" value="PepSY"/>
    <property type="match status" value="1"/>
</dbReference>